<sequence>MALQRSPQHTYHSSPYVLRDIKIQAIDRFGKRIGFMKIVANITNSSGESLPGAIFLRGASVGMMVLLQPDDLPADSQAEKHVILTVQSRIATGGLQFVELPAGMVDNGTFTGAAAKEIKEEIGLEIPEGELINMSELTITEDKHGEESCPRAVFPSAGGCDEYIPIFLHEKRVPRGQLKEWSGKLTGLRSEGEKACITLKLVKLEDLWCEAARDAKALAAWAMFEGLKRSGKL</sequence>
<evidence type="ECO:0000313" key="4">
    <source>
        <dbReference type="EMBL" id="EKD21205.1"/>
    </source>
</evidence>
<dbReference type="HOGENOM" id="CLU_070130_0_0_1"/>
<evidence type="ECO:0000259" key="3">
    <source>
        <dbReference type="Pfam" id="PF00293"/>
    </source>
</evidence>
<dbReference type="InParanoid" id="K1WU82"/>
<dbReference type="SUPFAM" id="SSF55811">
    <property type="entry name" value="Nudix"/>
    <property type="match status" value="1"/>
</dbReference>
<dbReference type="PANTHER" id="PTHR11839:SF18">
    <property type="entry name" value="NUDIX HYDROLASE DOMAIN-CONTAINING PROTEIN"/>
    <property type="match status" value="1"/>
</dbReference>
<dbReference type="EMBL" id="JH921428">
    <property type="protein sequence ID" value="EKD21205.1"/>
    <property type="molecule type" value="Genomic_DNA"/>
</dbReference>
<comment type="cofactor">
    <cofactor evidence="1">
        <name>Mg(2+)</name>
        <dbReference type="ChEBI" id="CHEBI:18420"/>
    </cofactor>
</comment>
<name>K1WU82_MARBU</name>
<keyword evidence="5" id="KW-1185">Reference proteome</keyword>
<dbReference type="GO" id="GO:0080042">
    <property type="term" value="F:ADP-glucose pyrophosphohydrolase activity"/>
    <property type="evidence" value="ECO:0007669"/>
    <property type="project" value="TreeGrafter"/>
</dbReference>
<dbReference type="Proteomes" id="UP000006753">
    <property type="component" value="Unassembled WGS sequence"/>
</dbReference>
<dbReference type="PANTHER" id="PTHR11839">
    <property type="entry name" value="UDP/ADP-SUGAR PYROPHOSPHATASE"/>
    <property type="match status" value="1"/>
</dbReference>
<organism evidence="4 5">
    <name type="scientific">Marssonina brunnea f. sp. multigermtubi (strain MB_m1)</name>
    <name type="common">Marssonina leaf spot fungus</name>
    <dbReference type="NCBI Taxonomy" id="1072389"/>
    <lineage>
        <taxon>Eukaryota</taxon>
        <taxon>Fungi</taxon>
        <taxon>Dikarya</taxon>
        <taxon>Ascomycota</taxon>
        <taxon>Pezizomycotina</taxon>
        <taxon>Leotiomycetes</taxon>
        <taxon>Helotiales</taxon>
        <taxon>Drepanopezizaceae</taxon>
        <taxon>Drepanopeziza</taxon>
    </lineage>
</organism>
<dbReference type="eggNOG" id="KOG3041">
    <property type="taxonomic scope" value="Eukaryota"/>
</dbReference>
<dbReference type="GO" id="GO:0080041">
    <property type="term" value="F:ADP-ribose pyrophosphohydrolase activity"/>
    <property type="evidence" value="ECO:0007669"/>
    <property type="project" value="TreeGrafter"/>
</dbReference>
<gene>
    <name evidence="4" type="ORF">MBM_00318</name>
</gene>
<proteinExistence type="predicted"/>
<dbReference type="GO" id="GO:0006753">
    <property type="term" value="P:nucleoside phosphate metabolic process"/>
    <property type="evidence" value="ECO:0007669"/>
    <property type="project" value="TreeGrafter"/>
</dbReference>
<dbReference type="Gene3D" id="3.90.79.10">
    <property type="entry name" value="Nucleoside Triphosphate Pyrophosphohydrolase"/>
    <property type="match status" value="1"/>
</dbReference>
<evidence type="ECO:0000313" key="5">
    <source>
        <dbReference type="Proteomes" id="UP000006753"/>
    </source>
</evidence>
<dbReference type="CDD" id="cd03424">
    <property type="entry name" value="NUDIX_ADPRase_Nudt5_UGPPase_Nudt14"/>
    <property type="match status" value="1"/>
</dbReference>
<dbReference type="KEGG" id="mbe:MBM_00318"/>
<evidence type="ECO:0000256" key="1">
    <source>
        <dbReference type="ARBA" id="ARBA00001946"/>
    </source>
</evidence>
<dbReference type="AlphaFoldDB" id="K1WU82"/>
<reference evidence="4 5" key="1">
    <citation type="journal article" date="2012" name="BMC Genomics">
        <title>Sequencing the genome of Marssonina brunnea reveals fungus-poplar co-evolution.</title>
        <authorList>
            <person name="Zhu S."/>
            <person name="Cao Y.-Z."/>
            <person name="Jiang C."/>
            <person name="Tan B.-Y."/>
            <person name="Wang Z."/>
            <person name="Feng S."/>
            <person name="Zhang L."/>
            <person name="Su X.-H."/>
            <person name="Brejova B."/>
            <person name="Vinar T."/>
            <person name="Xu M."/>
            <person name="Wang M.-X."/>
            <person name="Zhang S.-G."/>
            <person name="Huang M.-R."/>
            <person name="Wu R."/>
            <person name="Zhou Y."/>
        </authorList>
    </citation>
    <scope>NUCLEOTIDE SEQUENCE [LARGE SCALE GENOMIC DNA]</scope>
    <source>
        <strain evidence="4 5">MB_m1</strain>
    </source>
</reference>
<accession>K1WU82</accession>
<dbReference type="InterPro" id="IPR015797">
    <property type="entry name" value="NUDIX_hydrolase-like_dom_sf"/>
</dbReference>
<dbReference type="GO" id="GO:0019693">
    <property type="term" value="P:ribose phosphate metabolic process"/>
    <property type="evidence" value="ECO:0007669"/>
    <property type="project" value="TreeGrafter"/>
</dbReference>
<evidence type="ECO:0000256" key="2">
    <source>
        <dbReference type="ARBA" id="ARBA00022801"/>
    </source>
</evidence>
<dbReference type="OrthoDB" id="10249920at2759"/>
<dbReference type="STRING" id="1072389.K1WU82"/>
<dbReference type="InterPro" id="IPR000086">
    <property type="entry name" value="NUDIX_hydrolase_dom"/>
</dbReference>
<feature type="domain" description="Nudix hydrolase" evidence="3">
    <location>
        <begin position="79"/>
        <end position="211"/>
    </location>
</feature>
<keyword evidence="2" id="KW-0378">Hydrolase</keyword>
<dbReference type="OMA" id="GCDEFIP"/>
<dbReference type="Pfam" id="PF00293">
    <property type="entry name" value="NUDIX"/>
    <property type="match status" value="1"/>
</dbReference>
<protein>
    <submittedName>
        <fullName evidence="4">NUDIX domain-containing protein</fullName>
    </submittedName>
</protein>